<dbReference type="Pfam" id="PF02641">
    <property type="entry name" value="DUF190"/>
    <property type="match status" value="1"/>
</dbReference>
<keyword evidence="3" id="KW-1185">Reference proteome</keyword>
<name>A0A9X7J3Z6_9FIRM</name>
<dbReference type="InterPro" id="IPR015867">
    <property type="entry name" value="N-reg_PII/ATP_PRibTrfase_C"/>
</dbReference>
<dbReference type="Gene3D" id="3.30.70.120">
    <property type="match status" value="1"/>
</dbReference>
<dbReference type="Proteomes" id="UP000239430">
    <property type="component" value="Unassembled WGS sequence"/>
</dbReference>
<dbReference type="RefSeq" id="WP_054937231.1">
    <property type="nucleotide sequence ID" value="NZ_PVXL01000044.1"/>
</dbReference>
<evidence type="ECO:0000256" key="1">
    <source>
        <dbReference type="ARBA" id="ARBA00010554"/>
    </source>
</evidence>
<dbReference type="PANTHER" id="PTHR35983:SF1">
    <property type="entry name" value="UPF0166 PROTEIN TM_0021"/>
    <property type="match status" value="1"/>
</dbReference>
<evidence type="ECO:0000313" key="2">
    <source>
        <dbReference type="EMBL" id="PRR72772.1"/>
    </source>
</evidence>
<dbReference type="EMBL" id="PVXL01000044">
    <property type="protein sequence ID" value="PRR72772.1"/>
    <property type="molecule type" value="Genomic_DNA"/>
</dbReference>
<proteinExistence type="inferred from homology"/>
<gene>
    <name evidence="2" type="ORF">MOST_16660</name>
</gene>
<comment type="caution">
    <text evidence="2">The sequence shown here is derived from an EMBL/GenBank/DDBJ whole genome shotgun (WGS) entry which is preliminary data.</text>
</comment>
<dbReference type="InterPro" id="IPR003793">
    <property type="entry name" value="UPF0166"/>
</dbReference>
<sequence>MKSMPAKRLTIYVGEGVKWQGKALYHALVLKLKEAGLAGVTVIRGIEGYGKRNSIYAARIIDLSYDLPVIVEAVDRAEKVASVLPEVQAMVSQGLITVSDVEIIIHEDNL</sequence>
<protein>
    <recommendedName>
        <fullName evidence="4">DUF190 domain-containing protein</fullName>
    </recommendedName>
</protein>
<dbReference type="PANTHER" id="PTHR35983">
    <property type="entry name" value="UPF0166 PROTEIN TM_0021"/>
    <property type="match status" value="1"/>
</dbReference>
<dbReference type="AlphaFoldDB" id="A0A9X7J3Z6"/>
<evidence type="ECO:0000313" key="3">
    <source>
        <dbReference type="Proteomes" id="UP000239430"/>
    </source>
</evidence>
<organism evidence="2 3">
    <name type="scientific">Neomoorella stamsii</name>
    <dbReference type="NCBI Taxonomy" id="1266720"/>
    <lineage>
        <taxon>Bacteria</taxon>
        <taxon>Bacillati</taxon>
        <taxon>Bacillota</taxon>
        <taxon>Clostridia</taxon>
        <taxon>Neomoorellales</taxon>
        <taxon>Neomoorellaceae</taxon>
        <taxon>Neomoorella</taxon>
    </lineage>
</organism>
<evidence type="ECO:0008006" key="4">
    <source>
        <dbReference type="Google" id="ProtNLM"/>
    </source>
</evidence>
<dbReference type="InterPro" id="IPR011322">
    <property type="entry name" value="N-reg_PII-like_a/b"/>
</dbReference>
<comment type="similarity">
    <text evidence="1">Belongs to the UPF0166 family.</text>
</comment>
<dbReference type="SUPFAM" id="SSF54913">
    <property type="entry name" value="GlnB-like"/>
    <property type="match status" value="1"/>
</dbReference>
<reference evidence="2 3" key="1">
    <citation type="submission" date="2018-03" db="EMBL/GenBank/DDBJ databases">
        <title>Genome sequence of Moorella stamsii DSM 26217.</title>
        <authorList>
            <person name="Poehlein A."/>
            <person name="Daniel R."/>
        </authorList>
    </citation>
    <scope>NUCLEOTIDE SEQUENCE [LARGE SCALE GENOMIC DNA]</scope>
    <source>
        <strain evidence="3">DSM 26217</strain>
    </source>
</reference>
<accession>A0A9X7J3Z6</accession>